<gene>
    <name evidence="13" type="ORF">NG824_03810</name>
</gene>
<accession>A0AA46Y9M9</accession>
<evidence type="ECO:0000256" key="2">
    <source>
        <dbReference type="ARBA" id="ARBA00022448"/>
    </source>
</evidence>
<comment type="subcellular location">
    <subcellularLocation>
        <location evidence="1 8">Cell outer membrane</location>
        <topology evidence="1 8">Multi-pass membrane protein</topology>
    </subcellularLocation>
</comment>
<feature type="chain" id="PRO_5041462949" evidence="10">
    <location>
        <begin position="29"/>
        <end position="928"/>
    </location>
</feature>
<evidence type="ECO:0000313" key="13">
    <source>
        <dbReference type="EMBL" id="UYK89577.1"/>
    </source>
</evidence>
<feature type="signal peptide" evidence="10">
    <location>
        <begin position="1"/>
        <end position="28"/>
    </location>
</feature>
<comment type="similarity">
    <text evidence="8 9">Belongs to the TonB-dependent receptor family.</text>
</comment>
<dbReference type="InterPro" id="IPR037066">
    <property type="entry name" value="Plug_dom_sf"/>
</dbReference>
<keyword evidence="5 9" id="KW-0798">TonB box</keyword>
<reference evidence="13" key="1">
    <citation type="submission" date="2022-06" db="EMBL/GenBank/DDBJ databases">
        <title>Dynamics of rice microbiomes reveals core vertical transmitted seed endophytes.</title>
        <authorList>
            <person name="Liao K."/>
            <person name="Zhang X."/>
        </authorList>
    </citation>
    <scope>NUCLEOTIDE SEQUENCE</scope>
    <source>
        <strain evidence="13">JR3-14</strain>
    </source>
</reference>
<dbReference type="AlphaFoldDB" id="A0AA46Y9M9"/>
<sequence length="928" mass="100060">MSHSIHLQKRLSLAIAAALLGVAPMALAQAQDAQETQTAASDASAKTLDKITVAVTRYNAADMQMAATNTANVLSAEDLKYTAVHNIAEALGLLPGVNVVNTGQSYFGGVDGAARGEGMFASVRGLNAEYNVNLINGVNVAQGLPYSRSVQLSLLPPSGLQTIVLNKTSTAAMDGDAIGGTIDYRTPSGFDYSEAMGGSVTASGRMESRARDYGDDGLGKGAAGEFHAKFGADNQFGVYTSAYYDERHYVNSEVANAAASRGDWGKKYFSRTTASGQPAPGYDPQDLLMATGANIGYSAGDTKRYGGNVSFDWHVDPSLQLYARATYAYAKTEQNTGYTQLVPANVSLAQIGTTGVYQPQINRVAVRYWYETNPEVADLATFQFGADKQLGNWTLSPNLFYSYGDNDRPDHVEISARVDQYASTQFPYGGASTFSGYDGDGFPKPLLTPALQAQASDIGSLYARRYGQLTKSYSGQTKGGAKFDVRYDFDQGALSNIQFGVKYVDSSRDFTSRDWTNSKFTDGTLLRDTGLVVGQYDSVYPGKYAWPTVKLSNGGLKAMIAQHLTAASFDTCGSLAINNQNCATMRGDEAVTSAYAMATFRSGDLEVIPGVRFEHTSIRNTFWTMPEDANGNELPGFFSSNHTSYDVPLPSVFLNYRPGNGNAVYRASVWTSYTRPALVQLGGGANYDVSSDGTTVITEGNPDLKPIKSLNVDLSGEWDNGHGGHAMLAGYYKRLTDYIYESGSDPANAGTSIGAGNVRYVRPQNGGDGKVLGVEAAVRQTLQGMPAPLDGFGIGANVTRQTTRVDLGMDGFHDERIQNAPDLMANAELFYEKGPLSVNLAYHYSGEYVSVYDYYNRGATWDDLWVKPITRVDLHVGYTFNEHLRADLSVANLTNRLSYWAHVGHNSTAISDIVDAGRTALLNVKYTF</sequence>
<feature type="domain" description="TonB-dependent receptor plug" evidence="12">
    <location>
        <begin position="65"/>
        <end position="181"/>
    </location>
</feature>
<keyword evidence="10" id="KW-0732">Signal</keyword>
<keyword evidence="13" id="KW-0675">Receptor</keyword>
<dbReference type="Proteomes" id="UP001164392">
    <property type="component" value="Chromosome"/>
</dbReference>
<dbReference type="Pfam" id="PF07715">
    <property type="entry name" value="Plug"/>
    <property type="match status" value="1"/>
</dbReference>
<dbReference type="PANTHER" id="PTHR40980">
    <property type="entry name" value="PLUG DOMAIN-CONTAINING PROTEIN"/>
    <property type="match status" value="1"/>
</dbReference>
<evidence type="ECO:0000256" key="5">
    <source>
        <dbReference type="ARBA" id="ARBA00023077"/>
    </source>
</evidence>
<dbReference type="InterPro" id="IPR039426">
    <property type="entry name" value="TonB-dep_rcpt-like"/>
</dbReference>
<evidence type="ECO:0000256" key="6">
    <source>
        <dbReference type="ARBA" id="ARBA00023136"/>
    </source>
</evidence>
<evidence type="ECO:0000256" key="3">
    <source>
        <dbReference type="ARBA" id="ARBA00022452"/>
    </source>
</evidence>
<keyword evidence="7 8" id="KW-0998">Cell outer membrane</keyword>
<evidence type="ECO:0000256" key="10">
    <source>
        <dbReference type="SAM" id="SignalP"/>
    </source>
</evidence>
<dbReference type="CDD" id="cd01347">
    <property type="entry name" value="ligand_gated_channel"/>
    <property type="match status" value="1"/>
</dbReference>
<evidence type="ECO:0000256" key="8">
    <source>
        <dbReference type="PROSITE-ProRule" id="PRU01360"/>
    </source>
</evidence>
<dbReference type="SUPFAM" id="SSF56935">
    <property type="entry name" value="Porins"/>
    <property type="match status" value="1"/>
</dbReference>
<keyword evidence="2 8" id="KW-0813">Transport</keyword>
<protein>
    <submittedName>
        <fullName evidence="13">TonB-dependent receptor</fullName>
    </submittedName>
</protein>
<dbReference type="GO" id="GO:0009279">
    <property type="term" value="C:cell outer membrane"/>
    <property type="evidence" value="ECO:0007669"/>
    <property type="project" value="UniProtKB-SubCell"/>
</dbReference>
<dbReference type="InterPro" id="IPR010104">
    <property type="entry name" value="TonB_rcpt_bac"/>
</dbReference>
<dbReference type="InterPro" id="IPR012910">
    <property type="entry name" value="Plug_dom"/>
</dbReference>
<keyword evidence="6 8" id="KW-0472">Membrane</keyword>
<dbReference type="Gene3D" id="2.170.130.10">
    <property type="entry name" value="TonB-dependent receptor, plug domain"/>
    <property type="match status" value="1"/>
</dbReference>
<feature type="domain" description="TonB-dependent receptor-like beta-barrel" evidence="11">
    <location>
        <begin position="425"/>
        <end position="893"/>
    </location>
</feature>
<evidence type="ECO:0000256" key="9">
    <source>
        <dbReference type="RuleBase" id="RU003357"/>
    </source>
</evidence>
<dbReference type="EMBL" id="CP099534">
    <property type="protein sequence ID" value="UYK89577.1"/>
    <property type="molecule type" value="Genomic_DNA"/>
</dbReference>
<evidence type="ECO:0000256" key="1">
    <source>
        <dbReference type="ARBA" id="ARBA00004571"/>
    </source>
</evidence>
<evidence type="ECO:0000259" key="11">
    <source>
        <dbReference type="Pfam" id="PF00593"/>
    </source>
</evidence>
<keyword evidence="4 8" id="KW-0812">Transmembrane</keyword>
<name>A0AA46Y9M9_9XANT</name>
<dbReference type="Gene3D" id="2.40.170.20">
    <property type="entry name" value="TonB-dependent receptor, beta-barrel domain"/>
    <property type="match status" value="1"/>
</dbReference>
<evidence type="ECO:0000256" key="4">
    <source>
        <dbReference type="ARBA" id="ARBA00022692"/>
    </source>
</evidence>
<dbReference type="PANTHER" id="PTHR40980:SF4">
    <property type="entry name" value="TONB-DEPENDENT RECEPTOR-LIKE BETA-BARREL DOMAIN-CONTAINING PROTEIN"/>
    <property type="match status" value="1"/>
</dbReference>
<evidence type="ECO:0000256" key="7">
    <source>
        <dbReference type="ARBA" id="ARBA00023237"/>
    </source>
</evidence>
<keyword evidence="3 8" id="KW-1134">Transmembrane beta strand</keyword>
<evidence type="ECO:0000259" key="12">
    <source>
        <dbReference type="Pfam" id="PF07715"/>
    </source>
</evidence>
<dbReference type="InterPro" id="IPR000531">
    <property type="entry name" value="Beta-barrel_TonB"/>
</dbReference>
<dbReference type="InterPro" id="IPR036942">
    <property type="entry name" value="Beta-barrel_TonB_sf"/>
</dbReference>
<organism evidence="13 14">
    <name type="scientific">Xanthomonas sacchari</name>
    <dbReference type="NCBI Taxonomy" id="56458"/>
    <lineage>
        <taxon>Bacteria</taxon>
        <taxon>Pseudomonadati</taxon>
        <taxon>Pseudomonadota</taxon>
        <taxon>Gammaproteobacteria</taxon>
        <taxon>Lysobacterales</taxon>
        <taxon>Lysobacteraceae</taxon>
        <taxon>Xanthomonas</taxon>
    </lineage>
</organism>
<dbReference type="Pfam" id="PF00593">
    <property type="entry name" value="TonB_dep_Rec_b-barrel"/>
    <property type="match status" value="1"/>
</dbReference>
<evidence type="ECO:0000313" key="14">
    <source>
        <dbReference type="Proteomes" id="UP001164392"/>
    </source>
</evidence>
<proteinExistence type="inferred from homology"/>
<dbReference type="PROSITE" id="PS52016">
    <property type="entry name" value="TONB_DEPENDENT_REC_3"/>
    <property type="match status" value="1"/>
</dbReference>
<dbReference type="NCBIfam" id="TIGR01782">
    <property type="entry name" value="TonB-Xanth-Caul"/>
    <property type="match status" value="1"/>
</dbReference>